<comment type="cofactor">
    <cofactor evidence="1">
        <name>Mg(2+)</name>
        <dbReference type="ChEBI" id="CHEBI:18420"/>
    </cofactor>
</comment>
<reference evidence="6 7" key="1">
    <citation type="journal article" date="2020" name="Cell Host Microbe">
        <title>Functional and Genomic Variation between Human-Derived Isolates of Lachnospiraceae Reveals Inter- and Intra-Species Diversity.</title>
        <authorList>
            <person name="Sorbara M.T."/>
            <person name="Littmann E.R."/>
            <person name="Fontana E."/>
            <person name="Moody T.U."/>
            <person name="Kohout C.E."/>
            <person name="Gjonbalaj M."/>
            <person name="Eaton V."/>
            <person name="Seok R."/>
            <person name="Leiner I.M."/>
            <person name="Pamer E.G."/>
        </authorList>
    </citation>
    <scope>NUCLEOTIDE SEQUENCE [LARGE SCALE GENOMIC DNA]</scope>
    <source>
        <strain evidence="6 7">MSK.15.26</strain>
    </source>
</reference>
<evidence type="ECO:0000256" key="3">
    <source>
        <dbReference type="ARBA" id="ARBA00022723"/>
    </source>
</evidence>
<dbReference type="Proteomes" id="UP000822142">
    <property type="component" value="Unassembled WGS sequence"/>
</dbReference>
<dbReference type="SUPFAM" id="SSF50324">
    <property type="entry name" value="Inorganic pyrophosphatase"/>
    <property type="match status" value="1"/>
</dbReference>
<name>A0ABX2I805_BLAHA</name>
<evidence type="ECO:0000313" key="6">
    <source>
        <dbReference type="EMBL" id="NSJ86284.1"/>
    </source>
</evidence>
<keyword evidence="3" id="KW-0479">Metal-binding</keyword>
<dbReference type="Gene3D" id="3.90.80.10">
    <property type="entry name" value="Inorganic pyrophosphatase"/>
    <property type="match status" value="1"/>
</dbReference>
<dbReference type="InterPro" id="IPR008162">
    <property type="entry name" value="Pyrophosphatase"/>
</dbReference>
<dbReference type="EMBL" id="JAAITA010000010">
    <property type="protein sequence ID" value="NSJ86284.1"/>
    <property type="molecule type" value="Genomic_DNA"/>
</dbReference>
<accession>A0ABX2I805</accession>
<dbReference type="InterPro" id="IPR036649">
    <property type="entry name" value="Pyrophosphatase_sf"/>
</dbReference>
<evidence type="ECO:0000256" key="1">
    <source>
        <dbReference type="ARBA" id="ARBA00001946"/>
    </source>
</evidence>
<keyword evidence="7" id="KW-1185">Reference proteome</keyword>
<proteinExistence type="predicted"/>
<evidence type="ECO:0000256" key="2">
    <source>
        <dbReference type="ARBA" id="ARBA00012146"/>
    </source>
</evidence>
<dbReference type="EC" id="3.6.1.1" evidence="2"/>
<organism evidence="6 7">
    <name type="scientific">Blautia hansenii</name>
    <name type="common">Ruminococcus hansenii</name>
    <dbReference type="NCBI Taxonomy" id="1322"/>
    <lineage>
        <taxon>Bacteria</taxon>
        <taxon>Bacillati</taxon>
        <taxon>Bacillota</taxon>
        <taxon>Clostridia</taxon>
        <taxon>Lachnospirales</taxon>
        <taxon>Lachnospiraceae</taxon>
        <taxon>Blautia</taxon>
    </lineage>
</organism>
<keyword evidence="4" id="KW-0378">Hydrolase</keyword>
<evidence type="ECO:0000313" key="7">
    <source>
        <dbReference type="Proteomes" id="UP000822142"/>
    </source>
</evidence>
<keyword evidence="5" id="KW-0460">Magnesium</keyword>
<dbReference type="Pfam" id="PF00719">
    <property type="entry name" value="Pyrophosphatase"/>
    <property type="match status" value="1"/>
</dbReference>
<gene>
    <name evidence="6" type="ORF">G5A70_08930</name>
</gene>
<sequence>MRKALVKSYLGKTVNIKIDRPIGSIHPKHPGLAYPINYGYIPNVFGGDGEELDVYLLGIDVPVEEYTARIIGIIHRHNDVEDKLVAAPEGLNFNQNKISEAVHFQEQYYESEIEICK</sequence>
<protein>
    <recommendedName>
        <fullName evidence="2">inorganic diphosphatase</fullName>
        <ecNumber evidence="2">3.6.1.1</ecNumber>
    </recommendedName>
</protein>
<evidence type="ECO:0000256" key="4">
    <source>
        <dbReference type="ARBA" id="ARBA00022801"/>
    </source>
</evidence>
<comment type="caution">
    <text evidence="6">The sequence shown here is derived from an EMBL/GenBank/DDBJ whole genome shotgun (WGS) entry which is preliminary data.</text>
</comment>
<evidence type="ECO:0000256" key="5">
    <source>
        <dbReference type="ARBA" id="ARBA00022842"/>
    </source>
</evidence>